<dbReference type="SUPFAM" id="SSF52540">
    <property type="entry name" value="P-loop containing nucleoside triphosphate hydrolases"/>
    <property type="match status" value="1"/>
</dbReference>
<accession>H0E453</accession>
<proteinExistence type="predicted"/>
<dbReference type="AlphaFoldDB" id="H0E453"/>
<protein>
    <submittedName>
        <fullName evidence="2">Uncharacterized protein</fullName>
    </submittedName>
</protein>
<gene>
    <name evidence="2" type="ORF">PAI11_15790</name>
</gene>
<feature type="compositionally biased region" description="Basic and acidic residues" evidence="1">
    <location>
        <begin position="1"/>
        <end position="10"/>
    </location>
</feature>
<name>H0E453_9ACTN</name>
<feature type="region of interest" description="Disordered" evidence="1">
    <location>
        <begin position="1"/>
        <end position="26"/>
    </location>
</feature>
<dbReference type="Proteomes" id="UP000005143">
    <property type="component" value="Unassembled WGS sequence"/>
</dbReference>
<organism evidence="2 3">
    <name type="scientific">Patulibacter medicamentivorans</name>
    <dbReference type="NCBI Taxonomy" id="1097667"/>
    <lineage>
        <taxon>Bacteria</taxon>
        <taxon>Bacillati</taxon>
        <taxon>Actinomycetota</taxon>
        <taxon>Thermoleophilia</taxon>
        <taxon>Solirubrobacterales</taxon>
        <taxon>Patulibacteraceae</taxon>
        <taxon>Patulibacter</taxon>
    </lineage>
</organism>
<sequence>MRLLAADDHHHRVGVLHGPPGSGKTALGREARRIAAAADRRLVVIDGVRTPGEAAGRLREAAASLQGDGTILLLSRWPPEPSWLPEEWAHAIAEHELDELTPADADRILHALGIADPGARARIIGWAGGWPLGLVLGAEDLTAVADADWHAPAAEERRNRRLLRRLVPAAVPPSCHDVLHVAAIARTVDPALLAAVLGRDGTDAFAWLAESGLARATGGGLRLHALPRRAIAFALAAGDPGAELRLRRAIVEHLYDQARDGRISLCVELGRLSRNQALRVGFEWLDDDRYRFRDARAGDADVLGPAMERIGRAAWWDLARRFVDEAPERVTVVSDADHGPFGYCIAVTPENAPPLAHDDPVLGPRIAHARRVLATRNAIIWREAADSSRLAGHPLAFLSSALHVASVLRCGLSNPRFAYLSVRAGSHRWSPFLTATGAEHLTALDVSHAGEHLECHLVDFGPRGLLGAQRDVILYELGAAPPPFGVRARRGEPATGSGEGQRVEEQVRAALRAYHRPDRLADSPLAVGTTAEDRVASVRALLDAAVAAAFGDTPAEQRFEQVLRRSYLDPAGNHERVALELHMSRTSYFRCLRQATARLAAQVEQGLQGGVADVR</sequence>
<comment type="caution">
    <text evidence="2">The sequence shown here is derived from an EMBL/GenBank/DDBJ whole genome shotgun (WGS) entry which is preliminary data.</text>
</comment>
<evidence type="ECO:0000313" key="2">
    <source>
        <dbReference type="EMBL" id="EHN11542.1"/>
    </source>
</evidence>
<keyword evidence="3" id="KW-1185">Reference proteome</keyword>
<dbReference type="Gene3D" id="3.40.50.300">
    <property type="entry name" value="P-loop containing nucleotide triphosphate hydrolases"/>
    <property type="match status" value="1"/>
</dbReference>
<evidence type="ECO:0000256" key="1">
    <source>
        <dbReference type="SAM" id="MobiDB-lite"/>
    </source>
</evidence>
<reference evidence="2 3" key="1">
    <citation type="journal article" date="2013" name="Biodegradation">
        <title>Quantitative proteomic analysis of ibuprofen-degrading Patulibacter sp. strain I11.</title>
        <authorList>
            <person name="Almeida B."/>
            <person name="Kjeldal H."/>
            <person name="Lolas I."/>
            <person name="Knudsen A.D."/>
            <person name="Carvalho G."/>
            <person name="Nielsen K.L."/>
            <person name="Barreto Crespo M.T."/>
            <person name="Stensballe A."/>
            <person name="Nielsen J.L."/>
        </authorList>
    </citation>
    <scope>NUCLEOTIDE SEQUENCE [LARGE SCALE GENOMIC DNA]</scope>
    <source>
        <strain evidence="2 3">I11</strain>
    </source>
</reference>
<dbReference type="EMBL" id="AGUD01000095">
    <property type="protein sequence ID" value="EHN11542.1"/>
    <property type="molecule type" value="Genomic_DNA"/>
</dbReference>
<dbReference type="InterPro" id="IPR027417">
    <property type="entry name" value="P-loop_NTPase"/>
</dbReference>
<evidence type="ECO:0000313" key="3">
    <source>
        <dbReference type="Proteomes" id="UP000005143"/>
    </source>
</evidence>